<evidence type="ECO:0000313" key="3">
    <source>
        <dbReference type="Proteomes" id="UP000278627"/>
    </source>
</evidence>
<reference evidence="2 3" key="2">
    <citation type="submission" date="2018-11" db="EMBL/GenBank/DDBJ databases">
        <authorList>
            <consortium name="Pathogen Informatics"/>
        </authorList>
    </citation>
    <scope>NUCLEOTIDE SEQUENCE [LARGE SCALE GENOMIC DNA]</scope>
</reference>
<dbReference type="AlphaFoldDB" id="A0A0N4TV06"/>
<evidence type="ECO:0000313" key="4">
    <source>
        <dbReference type="WBParaSite" id="BPAG_0001265101-mRNA-1"/>
    </source>
</evidence>
<feature type="compositionally biased region" description="Basic and acidic residues" evidence="1">
    <location>
        <begin position="21"/>
        <end position="37"/>
    </location>
</feature>
<evidence type="ECO:0000256" key="1">
    <source>
        <dbReference type="SAM" id="MobiDB-lite"/>
    </source>
</evidence>
<sequence>MYLSPSRKHELRKKASRNHALQKDISRTHAPDKDVSRKSRKQALHKETLCDTLRDCMLRKHELHRDTSRKRVLHKDASRERVLHKDALRSFALFFFATEI</sequence>
<dbReference type="EMBL" id="UZAD01013307">
    <property type="protein sequence ID" value="VDN93799.1"/>
    <property type="molecule type" value="Genomic_DNA"/>
</dbReference>
<keyword evidence="3" id="KW-1185">Reference proteome</keyword>
<gene>
    <name evidence="2" type="ORF">BPAG_LOCUS12613</name>
</gene>
<reference evidence="4" key="1">
    <citation type="submission" date="2017-02" db="UniProtKB">
        <authorList>
            <consortium name="WormBaseParasite"/>
        </authorList>
    </citation>
    <scope>IDENTIFICATION</scope>
</reference>
<accession>A0A0N4TV06</accession>
<proteinExistence type="predicted"/>
<protein>
    <submittedName>
        <fullName evidence="2 4">Uncharacterized protein</fullName>
    </submittedName>
</protein>
<feature type="region of interest" description="Disordered" evidence="1">
    <location>
        <begin position="1"/>
        <end position="41"/>
    </location>
</feature>
<evidence type="ECO:0000313" key="2">
    <source>
        <dbReference type="EMBL" id="VDN93799.1"/>
    </source>
</evidence>
<organism evidence="4">
    <name type="scientific">Brugia pahangi</name>
    <name type="common">Filarial nematode worm</name>
    <dbReference type="NCBI Taxonomy" id="6280"/>
    <lineage>
        <taxon>Eukaryota</taxon>
        <taxon>Metazoa</taxon>
        <taxon>Ecdysozoa</taxon>
        <taxon>Nematoda</taxon>
        <taxon>Chromadorea</taxon>
        <taxon>Rhabditida</taxon>
        <taxon>Spirurina</taxon>
        <taxon>Spiruromorpha</taxon>
        <taxon>Filarioidea</taxon>
        <taxon>Onchocercidae</taxon>
        <taxon>Brugia</taxon>
    </lineage>
</organism>
<dbReference type="WBParaSite" id="BPAG_0001265101-mRNA-1">
    <property type="protein sequence ID" value="BPAG_0001265101-mRNA-1"/>
    <property type="gene ID" value="BPAG_0001265101"/>
</dbReference>
<name>A0A0N4TV06_BRUPA</name>
<dbReference type="Proteomes" id="UP000278627">
    <property type="component" value="Unassembled WGS sequence"/>
</dbReference>